<evidence type="ECO:0000256" key="1">
    <source>
        <dbReference type="ARBA" id="ARBA00022737"/>
    </source>
</evidence>
<keyword evidence="1" id="KW-0677">Repeat</keyword>
<dbReference type="InterPro" id="IPR009091">
    <property type="entry name" value="RCC1/BLIP-II"/>
</dbReference>
<accession>C5KBS4</accession>
<organism evidence="4">
    <name type="scientific">Perkinsus marinus (strain ATCC 50983 / TXsc)</name>
    <dbReference type="NCBI Taxonomy" id="423536"/>
    <lineage>
        <taxon>Eukaryota</taxon>
        <taxon>Sar</taxon>
        <taxon>Alveolata</taxon>
        <taxon>Perkinsozoa</taxon>
        <taxon>Perkinsea</taxon>
        <taxon>Perkinsida</taxon>
        <taxon>Perkinsidae</taxon>
        <taxon>Perkinsus</taxon>
    </lineage>
</organism>
<feature type="repeat" description="RCC1" evidence="2">
    <location>
        <begin position="1"/>
        <end position="49"/>
    </location>
</feature>
<dbReference type="OrthoDB" id="409931at2759"/>
<evidence type="ECO:0000256" key="2">
    <source>
        <dbReference type="PROSITE-ProRule" id="PRU00235"/>
    </source>
</evidence>
<dbReference type="InterPro" id="IPR000408">
    <property type="entry name" value="Reg_chr_condens"/>
</dbReference>
<dbReference type="Gene3D" id="2.130.10.30">
    <property type="entry name" value="Regulator of chromosome condensation 1/beta-lactamase-inhibitor protein II"/>
    <property type="match status" value="1"/>
</dbReference>
<protein>
    <recommendedName>
        <fullName evidence="5">Regulator of chromosome condensation</fullName>
    </recommendedName>
</protein>
<dbReference type="PROSITE" id="PS50012">
    <property type="entry name" value="RCC1_3"/>
    <property type="match status" value="2"/>
</dbReference>
<sequence length="81" mass="8545">YAWGSNSCGQLGIGSVQDQFVPKEVGDIQRYYVASIAAGGEHSIMAISWGRVVSFGSNAVGQLGIGRNNQGRDVIRCSPSI</sequence>
<evidence type="ECO:0000313" key="3">
    <source>
        <dbReference type="EMBL" id="EER17955.1"/>
    </source>
</evidence>
<dbReference type="GeneID" id="9063299"/>
<dbReference type="AlphaFoldDB" id="C5KBS4"/>
<feature type="non-terminal residue" evidence="3">
    <location>
        <position position="81"/>
    </location>
</feature>
<dbReference type="Proteomes" id="UP000007800">
    <property type="component" value="Unassembled WGS sequence"/>
</dbReference>
<name>C5KBS4_PERM5</name>
<keyword evidence="4" id="KW-1185">Reference proteome</keyword>
<feature type="repeat" description="RCC1" evidence="2">
    <location>
        <begin position="50"/>
        <end position="81"/>
    </location>
</feature>
<dbReference type="InterPro" id="IPR051625">
    <property type="entry name" value="Signaling_Regulatory_Domain"/>
</dbReference>
<evidence type="ECO:0008006" key="5">
    <source>
        <dbReference type="Google" id="ProtNLM"/>
    </source>
</evidence>
<feature type="non-terminal residue" evidence="3">
    <location>
        <position position="1"/>
    </location>
</feature>
<proteinExistence type="predicted"/>
<dbReference type="Pfam" id="PF00415">
    <property type="entry name" value="RCC1"/>
    <property type="match status" value="1"/>
</dbReference>
<reference evidence="3 4" key="1">
    <citation type="submission" date="2008-07" db="EMBL/GenBank/DDBJ databases">
        <authorList>
            <person name="El-Sayed N."/>
            <person name="Caler E."/>
            <person name="Inman J."/>
            <person name="Amedeo P."/>
            <person name="Hass B."/>
            <person name="Wortman J."/>
        </authorList>
    </citation>
    <scope>NUCLEOTIDE SEQUENCE [LARGE SCALE GENOMIC DNA]</scope>
    <source>
        <strain evidence="4">ATCC 50983 / TXsc</strain>
    </source>
</reference>
<dbReference type="PANTHER" id="PTHR22872">
    <property type="entry name" value="BTK-BINDING PROTEIN-RELATED"/>
    <property type="match status" value="1"/>
</dbReference>
<evidence type="ECO:0000313" key="4">
    <source>
        <dbReference type="Proteomes" id="UP000007800"/>
    </source>
</evidence>
<dbReference type="InParanoid" id="C5KBS4"/>
<gene>
    <name evidence="3" type="ORF">Pmar_PMAR019837</name>
</gene>
<dbReference type="RefSeq" id="XP_002786159.1">
    <property type="nucleotide sequence ID" value="XM_002786113.1"/>
</dbReference>
<dbReference type="EMBL" id="GG671946">
    <property type="protein sequence ID" value="EER17955.1"/>
    <property type="molecule type" value="Genomic_DNA"/>
</dbReference>
<dbReference type="SUPFAM" id="SSF50985">
    <property type="entry name" value="RCC1/BLIP-II"/>
    <property type="match status" value="1"/>
</dbReference>